<dbReference type="InterPro" id="IPR036259">
    <property type="entry name" value="MFS_trans_sf"/>
</dbReference>
<dbReference type="PANTHER" id="PTHR23513">
    <property type="entry name" value="INTEGRAL MEMBRANE EFFLUX PROTEIN-RELATED"/>
    <property type="match status" value="1"/>
</dbReference>
<keyword evidence="3" id="KW-1003">Cell membrane</keyword>
<dbReference type="STRING" id="1075417.SAMN05421823_102307"/>
<comment type="subcellular location">
    <subcellularLocation>
        <location evidence="1">Cell membrane</location>
        <topology evidence="1">Multi-pass membrane protein</topology>
    </subcellularLocation>
</comment>
<dbReference type="Pfam" id="PF05977">
    <property type="entry name" value="MFS_3"/>
    <property type="match status" value="1"/>
</dbReference>
<accession>A0A1G9AK65</accession>
<feature type="transmembrane region" description="Helical" evidence="7">
    <location>
        <begin position="374"/>
        <end position="393"/>
    </location>
</feature>
<dbReference type="PANTHER" id="PTHR23513:SF11">
    <property type="entry name" value="STAPHYLOFERRIN A TRANSPORTER"/>
    <property type="match status" value="1"/>
</dbReference>
<feature type="transmembrane region" description="Helical" evidence="7">
    <location>
        <begin position="224"/>
        <end position="246"/>
    </location>
</feature>
<dbReference type="GO" id="GO:0022857">
    <property type="term" value="F:transmembrane transporter activity"/>
    <property type="evidence" value="ECO:0007669"/>
    <property type="project" value="InterPro"/>
</dbReference>
<keyword evidence="2" id="KW-0813">Transport</keyword>
<dbReference type="RefSeq" id="WP_089679849.1">
    <property type="nucleotide sequence ID" value="NZ_FNFO01000002.1"/>
</dbReference>
<evidence type="ECO:0000256" key="5">
    <source>
        <dbReference type="ARBA" id="ARBA00022989"/>
    </source>
</evidence>
<evidence type="ECO:0000313" key="9">
    <source>
        <dbReference type="EMBL" id="SDK26905.1"/>
    </source>
</evidence>
<dbReference type="InterPro" id="IPR010290">
    <property type="entry name" value="TM_effector"/>
</dbReference>
<evidence type="ECO:0000256" key="2">
    <source>
        <dbReference type="ARBA" id="ARBA00022448"/>
    </source>
</evidence>
<feature type="domain" description="Major facilitator superfamily (MFS) profile" evidence="8">
    <location>
        <begin position="219"/>
        <end position="403"/>
    </location>
</feature>
<evidence type="ECO:0000313" key="10">
    <source>
        <dbReference type="Proteomes" id="UP000198510"/>
    </source>
</evidence>
<sequence>MSILSALRYRNFRFYFTGQALSSLGNMMQEVAIAWLAYRLTDSAWLLGVVTFVRQGAAFAMGPLAGVAADRYPKGRMLALYHSVLALASLLLAVLTWTEVITVMHMIGLQIVLGAAKGMEIPARQALVNDIVEDKSILSNAIALNSTLFNTSRIVGPAIAGMLIPLIGEALCFVTYATVSFLIAGIFLWLNAHVTESPSPAIGSFRHQFTEGVRYAYHFVPIRLILILVATVSLLGISFNVLLPVFANEVLHVGATGFGYLTSAIGAGSILGALYFGNRKEAGGLERILFTATLIFAVGVTAFALSGSLVFALGALVISGVGRVMIFTCANTLLQTLSSDDKRGRVLSLYITSFMGAITVGSLLMGFFADQIGAPITVLIGGVSCLLPALFFVRRRAAFQVAQ</sequence>
<feature type="transmembrane region" description="Helical" evidence="7">
    <location>
        <begin position="78"/>
        <end position="97"/>
    </location>
</feature>
<keyword evidence="10" id="KW-1185">Reference proteome</keyword>
<dbReference type="GO" id="GO:0005886">
    <property type="term" value="C:plasma membrane"/>
    <property type="evidence" value="ECO:0007669"/>
    <property type="project" value="UniProtKB-SubCell"/>
</dbReference>
<dbReference type="SUPFAM" id="SSF103473">
    <property type="entry name" value="MFS general substrate transporter"/>
    <property type="match status" value="1"/>
</dbReference>
<keyword evidence="6 7" id="KW-0472">Membrane</keyword>
<feature type="transmembrane region" description="Helical" evidence="7">
    <location>
        <begin position="258"/>
        <end position="276"/>
    </location>
</feature>
<proteinExistence type="predicted"/>
<dbReference type="AlphaFoldDB" id="A0A1G9AK65"/>
<feature type="transmembrane region" description="Helical" evidence="7">
    <location>
        <begin position="311"/>
        <end position="334"/>
    </location>
</feature>
<dbReference type="EMBL" id="FNFO01000002">
    <property type="protein sequence ID" value="SDK26905.1"/>
    <property type="molecule type" value="Genomic_DNA"/>
</dbReference>
<dbReference type="OrthoDB" id="9775268at2"/>
<dbReference type="CDD" id="cd06173">
    <property type="entry name" value="MFS_MefA_like"/>
    <property type="match status" value="1"/>
</dbReference>
<evidence type="ECO:0000256" key="1">
    <source>
        <dbReference type="ARBA" id="ARBA00004651"/>
    </source>
</evidence>
<dbReference type="PROSITE" id="PS50850">
    <property type="entry name" value="MFS"/>
    <property type="match status" value="1"/>
</dbReference>
<keyword evidence="4 7" id="KW-0812">Transmembrane</keyword>
<organism evidence="9 10">
    <name type="scientific">Catalinimonas alkaloidigena</name>
    <dbReference type="NCBI Taxonomy" id="1075417"/>
    <lineage>
        <taxon>Bacteria</taxon>
        <taxon>Pseudomonadati</taxon>
        <taxon>Bacteroidota</taxon>
        <taxon>Cytophagia</taxon>
        <taxon>Cytophagales</taxon>
        <taxon>Catalimonadaceae</taxon>
        <taxon>Catalinimonas</taxon>
    </lineage>
</organism>
<keyword evidence="5 7" id="KW-1133">Transmembrane helix</keyword>
<feature type="transmembrane region" description="Helical" evidence="7">
    <location>
        <begin position="288"/>
        <end position="305"/>
    </location>
</feature>
<gene>
    <name evidence="9" type="ORF">SAMN05421823_102307</name>
</gene>
<evidence type="ECO:0000256" key="7">
    <source>
        <dbReference type="SAM" id="Phobius"/>
    </source>
</evidence>
<feature type="transmembrane region" description="Helical" evidence="7">
    <location>
        <begin position="158"/>
        <end position="190"/>
    </location>
</feature>
<feature type="transmembrane region" description="Helical" evidence="7">
    <location>
        <begin position="44"/>
        <end position="66"/>
    </location>
</feature>
<dbReference type="Gene3D" id="1.20.1250.20">
    <property type="entry name" value="MFS general substrate transporter like domains"/>
    <property type="match status" value="1"/>
</dbReference>
<evidence type="ECO:0000256" key="3">
    <source>
        <dbReference type="ARBA" id="ARBA00022475"/>
    </source>
</evidence>
<evidence type="ECO:0000256" key="6">
    <source>
        <dbReference type="ARBA" id="ARBA00023136"/>
    </source>
</evidence>
<feature type="transmembrane region" description="Helical" evidence="7">
    <location>
        <begin position="346"/>
        <end position="368"/>
    </location>
</feature>
<reference evidence="9 10" key="1">
    <citation type="submission" date="2016-10" db="EMBL/GenBank/DDBJ databases">
        <authorList>
            <person name="de Groot N.N."/>
        </authorList>
    </citation>
    <scope>NUCLEOTIDE SEQUENCE [LARGE SCALE GENOMIC DNA]</scope>
    <source>
        <strain evidence="9 10">DSM 25186</strain>
    </source>
</reference>
<evidence type="ECO:0000259" key="8">
    <source>
        <dbReference type="PROSITE" id="PS50850"/>
    </source>
</evidence>
<protein>
    <submittedName>
        <fullName evidence="9">Predicted arabinose efflux permease, MFS family</fullName>
    </submittedName>
</protein>
<feature type="transmembrane region" description="Helical" evidence="7">
    <location>
        <begin position="12"/>
        <end position="38"/>
    </location>
</feature>
<dbReference type="InterPro" id="IPR020846">
    <property type="entry name" value="MFS_dom"/>
</dbReference>
<name>A0A1G9AK65_9BACT</name>
<evidence type="ECO:0000256" key="4">
    <source>
        <dbReference type="ARBA" id="ARBA00022692"/>
    </source>
</evidence>
<dbReference type="Proteomes" id="UP000198510">
    <property type="component" value="Unassembled WGS sequence"/>
</dbReference>